<gene>
    <name evidence="1" type="ORF">SAMN04489717_3861</name>
</gene>
<dbReference type="PANTHER" id="PTHR34822:SF1">
    <property type="entry name" value="GRPB FAMILY PROTEIN"/>
    <property type="match status" value="1"/>
</dbReference>
<dbReference type="InterPro" id="IPR007344">
    <property type="entry name" value="GrpB/CoaE"/>
</dbReference>
<dbReference type="EMBL" id="LT629732">
    <property type="protein sequence ID" value="SDS78513.1"/>
    <property type="molecule type" value="Genomic_DNA"/>
</dbReference>
<dbReference type="PANTHER" id="PTHR34822">
    <property type="entry name" value="GRPB DOMAIN PROTEIN (AFU_ORTHOLOGUE AFUA_1G01530)"/>
    <property type="match status" value="1"/>
</dbReference>
<dbReference type="STRING" id="117157.SAMN04489717_3861"/>
<evidence type="ECO:0000313" key="1">
    <source>
        <dbReference type="EMBL" id="SDS78513.1"/>
    </source>
</evidence>
<keyword evidence="2" id="KW-1185">Reference proteome</keyword>
<keyword evidence="1" id="KW-0808">Transferase</keyword>
<dbReference type="Proteomes" id="UP000198983">
    <property type="component" value="Chromosome I"/>
</dbReference>
<dbReference type="SUPFAM" id="SSF81301">
    <property type="entry name" value="Nucleotidyltransferase"/>
    <property type="match status" value="1"/>
</dbReference>
<evidence type="ECO:0000313" key="2">
    <source>
        <dbReference type="Proteomes" id="UP000198983"/>
    </source>
</evidence>
<proteinExistence type="predicted"/>
<dbReference type="Pfam" id="PF04229">
    <property type="entry name" value="GrpB"/>
    <property type="match status" value="1"/>
</dbReference>
<dbReference type="GO" id="GO:0016740">
    <property type="term" value="F:transferase activity"/>
    <property type="evidence" value="ECO:0007669"/>
    <property type="project" value="UniProtKB-KW"/>
</dbReference>
<dbReference type="InterPro" id="IPR043519">
    <property type="entry name" value="NT_sf"/>
</dbReference>
<dbReference type="AlphaFoldDB" id="A0A1H1V1F7"/>
<sequence length="197" mass="21264">MSWWLDSYSGAVIIVEEYDPAWPERFQALRDEYEAAMAAAGVPVVAIEHVGSTSVPGLAAKPVIDCDIIVREAHVAAASEVLVSLGFVPLGELGIPQRWAFREPTRLSGTNTYVIVDGCLSLRNHLALRELLRSDAALREEYSAVKRQAGARAADIDEYGRLKTGMVQKILAAAGLTDAERASIAGNQVPSHADLPR</sequence>
<reference evidence="1 2" key="1">
    <citation type="submission" date="2016-10" db="EMBL/GenBank/DDBJ databases">
        <authorList>
            <person name="de Groot N.N."/>
        </authorList>
    </citation>
    <scope>NUCLEOTIDE SEQUENCE [LARGE SCALE GENOMIC DNA]</scope>
    <source>
        <strain evidence="1 2">DSM 22024</strain>
    </source>
</reference>
<name>A0A1H1V1F7_9ACTN</name>
<organism evidence="1 2">
    <name type="scientific">Actinopolymorpha singaporensis</name>
    <dbReference type="NCBI Taxonomy" id="117157"/>
    <lineage>
        <taxon>Bacteria</taxon>
        <taxon>Bacillati</taxon>
        <taxon>Actinomycetota</taxon>
        <taxon>Actinomycetes</taxon>
        <taxon>Propionibacteriales</taxon>
        <taxon>Actinopolymorphaceae</taxon>
        <taxon>Actinopolymorpha</taxon>
    </lineage>
</organism>
<accession>A0A1H1V1F7</accession>
<protein>
    <submittedName>
        <fullName evidence="1">GrpB domain, predicted nucleotidyltransferase, UPF0157 family</fullName>
    </submittedName>
</protein>
<dbReference type="Gene3D" id="3.30.460.10">
    <property type="entry name" value="Beta Polymerase, domain 2"/>
    <property type="match status" value="1"/>
</dbReference>